<proteinExistence type="predicted"/>
<dbReference type="HOGENOM" id="CLU_2636018_0_0_6"/>
<gene>
    <name evidence="1" type="ORF">A359_02490</name>
</gene>
<keyword evidence="2" id="KW-1185">Reference proteome</keyword>
<protein>
    <submittedName>
        <fullName evidence="1">Uncharacterized protein</fullName>
    </submittedName>
</protein>
<name>J3TX37_9ENTR</name>
<dbReference type="EMBL" id="CP003546">
    <property type="protein sequence ID" value="AFP84650.1"/>
    <property type="molecule type" value="Genomic_DNA"/>
</dbReference>
<evidence type="ECO:0000313" key="1">
    <source>
        <dbReference type="EMBL" id="AFP84650.1"/>
    </source>
</evidence>
<reference evidence="1 2" key="1">
    <citation type="journal article" date="2012" name="Mol. Biol. Evol.">
        <title>Genome reduction and co-evolution between the primary and secondary bacterial symbionts of psyllids.</title>
        <authorList>
            <person name="Sloan D.B."/>
            <person name="Moran N.A."/>
        </authorList>
    </citation>
    <scope>NUCLEOTIDE SEQUENCE [LARGE SCALE GENOMIC DNA]</scope>
    <source>
        <strain evidence="1">Ceuc_S</strain>
    </source>
</reference>
<accession>J3TX37</accession>
<organism evidence="1 2">
    <name type="scientific">secondary endosymbiont of Ctenarytaina eucalypti</name>
    <dbReference type="NCBI Taxonomy" id="1199245"/>
    <lineage>
        <taxon>Bacteria</taxon>
        <taxon>Pseudomonadati</taxon>
        <taxon>Pseudomonadota</taxon>
        <taxon>Gammaproteobacteria</taxon>
        <taxon>Enterobacterales</taxon>
        <taxon>Enterobacteriaceae</taxon>
        <taxon>aphid secondary symbionts</taxon>
    </lineage>
</organism>
<dbReference type="Proteomes" id="UP000003936">
    <property type="component" value="Chromosome"/>
</dbReference>
<dbReference type="KEGG" id="sect:A359_02490"/>
<evidence type="ECO:0000313" key="2">
    <source>
        <dbReference type="Proteomes" id="UP000003936"/>
    </source>
</evidence>
<sequence length="77" mass="8876">MYKYSSFFENIELLIITAAFHVVYLKNGLDNKEKVTITTFSSYDRILKKRDSLTDLSQQVSSFSASEDAMFFSFLLA</sequence>
<dbReference type="AlphaFoldDB" id="J3TX37"/>